<feature type="region of interest" description="Disordered" evidence="1">
    <location>
        <begin position="265"/>
        <end position="338"/>
    </location>
</feature>
<feature type="compositionally biased region" description="Basic and acidic residues" evidence="1">
    <location>
        <begin position="71"/>
        <end position="80"/>
    </location>
</feature>
<dbReference type="AlphaFoldDB" id="A0AAD2FQZ2"/>
<dbReference type="Proteomes" id="UP001295423">
    <property type="component" value="Unassembled WGS sequence"/>
</dbReference>
<sequence>MMIMKTSTEESVHFNSNTSNTSMSSFMSCLLKERATQFSMPNSNWSITIVDDNARPKHIDKRKILSMQQKRHADSARDMRWGGGSSGNSLTPSASETSLSSRATSRGSSRSSSRSLKPSSSETSLSARTDSRGPSRSSQAVRRTVMDLKEKANANSRFAPIITTTNRSSLPPTVPGKGLRRAAASDTMLLKMPVRTKSPRVAKARHSVGAVAQANSTWATAANEATSSMATVGGLLKSLPPIDLSLDDTSTSTATTIPLENDWMSYSSSHKSSLSRGSSCNKMMSQSSNDMQQSSALSTKKKSSGSRNDNTMKMKKSEKRSSSDSLKQRASLLGLDLK</sequence>
<keyword evidence="3" id="KW-1185">Reference proteome</keyword>
<dbReference type="EMBL" id="CAKOGP040001759">
    <property type="protein sequence ID" value="CAJ1950174.1"/>
    <property type="molecule type" value="Genomic_DNA"/>
</dbReference>
<feature type="region of interest" description="Disordered" evidence="1">
    <location>
        <begin position="63"/>
        <end position="142"/>
    </location>
</feature>
<comment type="caution">
    <text evidence="2">The sequence shown here is derived from an EMBL/GenBank/DDBJ whole genome shotgun (WGS) entry which is preliminary data.</text>
</comment>
<organism evidence="2 3">
    <name type="scientific">Cylindrotheca closterium</name>
    <dbReference type="NCBI Taxonomy" id="2856"/>
    <lineage>
        <taxon>Eukaryota</taxon>
        <taxon>Sar</taxon>
        <taxon>Stramenopiles</taxon>
        <taxon>Ochrophyta</taxon>
        <taxon>Bacillariophyta</taxon>
        <taxon>Bacillariophyceae</taxon>
        <taxon>Bacillariophycidae</taxon>
        <taxon>Bacillariales</taxon>
        <taxon>Bacillariaceae</taxon>
        <taxon>Cylindrotheca</taxon>
    </lineage>
</organism>
<feature type="compositionally biased region" description="Low complexity" evidence="1">
    <location>
        <begin position="97"/>
        <end position="126"/>
    </location>
</feature>
<evidence type="ECO:0000256" key="1">
    <source>
        <dbReference type="SAM" id="MobiDB-lite"/>
    </source>
</evidence>
<feature type="compositionally biased region" description="Polar residues" evidence="1">
    <location>
        <begin position="132"/>
        <end position="141"/>
    </location>
</feature>
<feature type="compositionally biased region" description="Polar residues" evidence="1">
    <location>
        <begin position="87"/>
        <end position="96"/>
    </location>
</feature>
<gene>
    <name evidence="2" type="ORF">CYCCA115_LOCUS12459</name>
</gene>
<feature type="compositionally biased region" description="Low complexity" evidence="1">
    <location>
        <begin position="265"/>
        <end position="295"/>
    </location>
</feature>
<evidence type="ECO:0000313" key="2">
    <source>
        <dbReference type="EMBL" id="CAJ1950174.1"/>
    </source>
</evidence>
<name>A0AAD2FQZ2_9STRA</name>
<accession>A0AAD2FQZ2</accession>
<dbReference type="PROSITE" id="PS51257">
    <property type="entry name" value="PROKAR_LIPOPROTEIN"/>
    <property type="match status" value="1"/>
</dbReference>
<proteinExistence type="predicted"/>
<reference evidence="2" key="1">
    <citation type="submission" date="2023-08" db="EMBL/GenBank/DDBJ databases">
        <authorList>
            <person name="Audoor S."/>
            <person name="Bilcke G."/>
        </authorList>
    </citation>
    <scope>NUCLEOTIDE SEQUENCE</scope>
</reference>
<evidence type="ECO:0000313" key="3">
    <source>
        <dbReference type="Proteomes" id="UP001295423"/>
    </source>
</evidence>
<protein>
    <submittedName>
        <fullName evidence="2">Uncharacterized protein</fullName>
    </submittedName>
</protein>